<dbReference type="GO" id="GO:0008682">
    <property type="term" value="F:3-demethoxyubiquinol 3-hydroxylase activity"/>
    <property type="evidence" value="ECO:0007669"/>
    <property type="project" value="UniProtKB-EC"/>
</dbReference>
<keyword evidence="8" id="KW-0999">Mitochondrion inner membrane</keyword>
<evidence type="ECO:0000256" key="3">
    <source>
        <dbReference type="ARBA" id="ARBA00022723"/>
    </source>
</evidence>
<dbReference type="VEuPathDB" id="VectorBase:LLOJ007987"/>
<comment type="subcellular location">
    <subcellularLocation>
        <location evidence="8">Mitochondrion inner membrane</location>
        <topology evidence="8">Peripheral membrane protein</topology>
        <orientation evidence="8">Matrix side</orientation>
    </subcellularLocation>
</comment>
<name>A0A1B0CSY8_LUTLO</name>
<dbReference type="CDD" id="cd01042">
    <property type="entry name" value="DMQH"/>
    <property type="match status" value="1"/>
</dbReference>
<evidence type="ECO:0000256" key="7">
    <source>
        <dbReference type="ARBA" id="ARBA00023136"/>
    </source>
</evidence>
<dbReference type="PANTHER" id="PTHR11237:SF4">
    <property type="entry name" value="5-DEMETHOXYUBIQUINONE HYDROXYLASE, MITOCHONDRIAL"/>
    <property type="match status" value="1"/>
</dbReference>
<feature type="region of interest" description="Disordered" evidence="9">
    <location>
        <begin position="478"/>
        <end position="511"/>
    </location>
</feature>
<evidence type="ECO:0000313" key="11">
    <source>
        <dbReference type="Proteomes" id="UP000092461"/>
    </source>
</evidence>
<dbReference type="EMBL" id="AJWK01026783">
    <property type="status" value="NOT_ANNOTATED_CDS"/>
    <property type="molecule type" value="Genomic_DNA"/>
</dbReference>
<comment type="catalytic activity">
    <reaction evidence="8">
        <text>a 5-methoxy-2-methyl-3-(all-trans-polyprenyl)benzene-1,4-diol + AH2 + O2 = a 3-demethylubiquinol + A + H2O</text>
        <dbReference type="Rhea" id="RHEA:50908"/>
        <dbReference type="Rhea" id="RHEA-COMP:10859"/>
        <dbReference type="Rhea" id="RHEA-COMP:10914"/>
        <dbReference type="ChEBI" id="CHEBI:13193"/>
        <dbReference type="ChEBI" id="CHEBI:15377"/>
        <dbReference type="ChEBI" id="CHEBI:15379"/>
        <dbReference type="ChEBI" id="CHEBI:17499"/>
        <dbReference type="ChEBI" id="CHEBI:84167"/>
        <dbReference type="ChEBI" id="CHEBI:84422"/>
        <dbReference type="EC" id="1.14.99.60"/>
    </reaction>
</comment>
<evidence type="ECO:0000313" key="10">
    <source>
        <dbReference type="EnsemblMetazoa" id="LLOJ007987-PA"/>
    </source>
</evidence>
<dbReference type="PANTHER" id="PTHR11237">
    <property type="entry name" value="COENZYME Q10 BIOSYNTHESIS PROTEIN 7"/>
    <property type="match status" value="1"/>
</dbReference>
<proteinExistence type="inferred from homology"/>
<comment type="pathway">
    <text evidence="1 8">Cofactor biosynthesis; ubiquinone biosynthesis.</text>
</comment>
<feature type="binding site" evidence="8">
    <location>
        <position position="154"/>
    </location>
    <ligand>
        <name>Fe cation</name>
        <dbReference type="ChEBI" id="CHEBI:24875"/>
        <label>2</label>
    </ligand>
</feature>
<dbReference type="EMBL" id="AJWK01026789">
    <property type="status" value="NOT_ANNOTATED_CDS"/>
    <property type="molecule type" value="Genomic_DNA"/>
</dbReference>
<keyword evidence="4 8" id="KW-0560">Oxidoreductase</keyword>
<evidence type="ECO:0000256" key="9">
    <source>
        <dbReference type="SAM" id="MobiDB-lite"/>
    </source>
</evidence>
<dbReference type="AlphaFoldDB" id="A0A1B0CSY8"/>
<dbReference type="EMBL" id="AJWK01026785">
    <property type="status" value="NOT_ANNOTATED_CDS"/>
    <property type="molecule type" value="Genomic_DNA"/>
</dbReference>
<dbReference type="GO" id="GO:0046872">
    <property type="term" value="F:metal ion binding"/>
    <property type="evidence" value="ECO:0007669"/>
    <property type="project" value="UniProtKB-KW"/>
</dbReference>
<dbReference type="EMBL" id="AJWK01026782">
    <property type="status" value="NOT_ANNOTATED_CDS"/>
    <property type="molecule type" value="Genomic_DNA"/>
</dbReference>
<dbReference type="EC" id="1.14.99.60" evidence="8"/>
<feature type="binding site" evidence="8">
    <location>
        <position position="151"/>
    </location>
    <ligand>
        <name>Fe cation</name>
        <dbReference type="ChEBI" id="CHEBI:24875"/>
        <label>1</label>
    </ligand>
</feature>
<sequence length="511" mass="58626">MSRVRVPVIVSRRWLHKRPTPMIDEIIRVDHAGELGADRIYAGQMAVLGNSKMGPTIQHMWDQEKEHRRKFEVLINEYRVRPTVMTPFWNVAGFALGAGTALLGEKAAMACTVAVETVIVDHYNDQLRQLMADPKVDQELLATITKFRDEEQEHHDTGIDCGAEQAPFYRALTEAIKFGCKAAIAISKKKSSFIILSTSYLLRSDVPGILWGTNRRQVPCNCPHSGTVGSTMLACSTDPCSLLGIGRSFRDCTIHIAVLREEVHVEEDKKEIIENFTEIHEEEKLKLDDELSKKKKYTKSLLCPGASTPKGGLSTLREFQELLERDVQRSELQKAGLTAEEQDLFFKFRQNSSLPDTQSFRDRLAVINEKIEDFFKTDEKNVKLQHPMDALAEMEKVFFDDLKDIPSLRKRRKMMIKEEKKLEKILNTPARKSVKTDEKNVKLQHPMDALAEMEKVFFDDLKDIPSLRKRRKMMIKEEKKLEKILNTPASSERTQTDLNPGRSRKSKWDQR</sequence>
<dbReference type="Pfam" id="PF03232">
    <property type="entry name" value="COQ7"/>
    <property type="match status" value="1"/>
</dbReference>
<gene>
    <name evidence="8" type="primary">coq7</name>
</gene>
<evidence type="ECO:0000256" key="2">
    <source>
        <dbReference type="ARBA" id="ARBA00022688"/>
    </source>
</evidence>
<protein>
    <recommendedName>
        <fullName evidence="8">5-demethoxyubiquinone hydroxylase, mitochondrial</fullName>
        <shortName evidence="8">DMQ hydroxylase</shortName>
        <ecNumber evidence="8">1.14.99.60</ecNumber>
    </recommendedName>
    <alternativeName>
        <fullName evidence="8">Ubiquinone biosynthesis monooxygenase COQ7</fullName>
    </alternativeName>
</protein>
<dbReference type="GO" id="GO:0031314">
    <property type="term" value="C:extrinsic component of mitochondrial inner membrane"/>
    <property type="evidence" value="ECO:0007669"/>
    <property type="project" value="UniProtKB-UniRule"/>
</dbReference>
<dbReference type="GO" id="GO:0008340">
    <property type="term" value="P:determination of adult lifespan"/>
    <property type="evidence" value="ECO:0007669"/>
    <property type="project" value="TreeGrafter"/>
</dbReference>
<feature type="binding site" evidence="8">
    <location>
        <position position="116"/>
    </location>
    <ligand>
        <name>Fe cation</name>
        <dbReference type="ChEBI" id="CHEBI:24875"/>
        <label>2</label>
    </ligand>
</feature>
<keyword evidence="6 8" id="KW-0503">Monooxygenase</keyword>
<dbReference type="GO" id="GO:0005634">
    <property type="term" value="C:nucleus"/>
    <property type="evidence" value="ECO:0007669"/>
    <property type="project" value="TreeGrafter"/>
</dbReference>
<dbReference type="InterPro" id="IPR009078">
    <property type="entry name" value="Ferritin-like_SF"/>
</dbReference>
<dbReference type="GO" id="GO:0016709">
    <property type="term" value="F:oxidoreductase activity, acting on paired donors, with incorporation or reduction of molecular oxygen, NAD(P)H as one donor, and incorporation of one atom of oxygen"/>
    <property type="evidence" value="ECO:0007669"/>
    <property type="project" value="UniProtKB-UniRule"/>
</dbReference>
<keyword evidence="5 8" id="KW-0408">Iron</keyword>
<comment type="subunit">
    <text evidence="8">Component of a multi-subunit COQ enzyme complex.</text>
</comment>
<feature type="binding site" evidence="8">
    <location>
        <position position="64"/>
    </location>
    <ligand>
        <name>Fe cation</name>
        <dbReference type="ChEBI" id="CHEBI:24875"/>
        <label>2</label>
    </ligand>
</feature>
<dbReference type="EMBL" id="AJWK01026786">
    <property type="status" value="NOT_ANNOTATED_CDS"/>
    <property type="molecule type" value="Genomic_DNA"/>
</dbReference>
<dbReference type="EMBL" id="AJWK01026784">
    <property type="status" value="NOT_ANNOTATED_CDS"/>
    <property type="molecule type" value="Genomic_DNA"/>
</dbReference>
<dbReference type="EMBL" id="AJWK01026788">
    <property type="status" value="NOT_ANNOTATED_CDS"/>
    <property type="molecule type" value="Genomic_DNA"/>
</dbReference>
<feature type="binding site" evidence="8">
    <location>
        <position position="34"/>
    </location>
    <ligand>
        <name>Fe cation</name>
        <dbReference type="ChEBI" id="CHEBI:24875"/>
        <label>1</label>
    </ligand>
</feature>
<dbReference type="SUPFAM" id="SSF47240">
    <property type="entry name" value="Ferritin-like"/>
    <property type="match status" value="1"/>
</dbReference>
<dbReference type="Proteomes" id="UP000092461">
    <property type="component" value="Unassembled WGS sequence"/>
</dbReference>
<dbReference type="GO" id="GO:0010468">
    <property type="term" value="P:regulation of gene expression"/>
    <property type="evidence" value="ECO:0007669"/>
    <property type="project" value="TreeGrafter"/>
</dbReference>
<comment type="cofactor">
    <cofactor evidence="8">
        <name>Fe cation</name>
        <dbReference type="ChEBI" id="CHEBI:24875"/>
    </cofactor>
    <text evidence="8">Binds 2 iron ions per subunit.</text>
</comment>
<evidence type="ECO:0000256" key="4">
    <source>
        <dbReference type="ARBA" id="ARBA00023002"/>
    </source>
</evidence>
<dbReference type="UniPathway" id="UPA00232"/>
<comment type="similarity">
    <text evidence="8">Belongs to the COQ7 family.</text>
</comment>
<feature type="binding site" evidence="8">
    <location>
        <position position="67"/>
    </location>
    <ligand>
        <name>Fe cation</name>
        <dbReference type="ChEBI" id="CHEBI:24875"/>
        <label>1</label>
    </ligand>
</feature>
<feature type="compositionally biased region" description="Polar residues" evidence="9">
    <location>
        <begin position="487"/>
        <end position="498"/>
    </location>
</feature>
<feature type="binding site" evidence="8">
    <location>
        <position position="64"/>
    </location>
    <ligand>
        <name>Fe cation</name>
        <dbReference type="ChEBI" id="CHEBI:24875"/>
        <label>1</label>
    </ligand>
</feature>
<comment type="function">
    <text evidence="8">Catalyzes the hydroxylation of 2-polyprenyl-3-methyl-6-methoxy-1,4-benzoquinol (DMQH2) during ubiquinone biosynthesis. Has also a structural role in the COQ enzyme complex, stabilizing other COQ polypeptides. Involved in lifespan determination in a ubiquinone-independent manner.</text>
</comment>
<keyword evidence="7 8" id="KW-0472">Membrane</keyword>
<feature type="binding site" evidence="8">
    <location>
        <position position="151"/>
    </location>
    <ligand>
        <name>Fe cation</name>
        <dbReference type="ChEBI" id="CHEBI:24875"/>
        <label>2</label>
    </ligand>
</feature>
<evidence type="ECO:0000256" key="6">
    <source>
        <dbReference type="ARBA" id="ARBA00023033"/>
    </source>
</evidence>
<organism evidence="10 11">
    <name type="scientific">Lutzomyia longipalpis</name>
    <name type="common">Sand fly</name>
    <dbReference type="NCBI Taxonomy" id="7200"/>
    <lineage>
        <taxon>Eukaryota</taxon>
        <taxon>Metazoa</taxon>
        <taxon>Ecdysozoa</taxon>
        <taxon>Arthropoda</taxon>
        <taxon>Hexapoda</taxon>
        <taxon>Insecta</taxon>
        <taxon>Pterygota</taxon>
        <taxon>Neoptera</taxon>
        <taxon>Endopterygota</taxon>
        <taxon>Diptera</taxon>
        <taxon>Nematocera</taxon>
        <taxon>Psychodoidea</taxon>
        <taxon>Psychodidae</taxon>
        <taxon>Lutzomyia</taxon>
        <taxon>Lutzomyia</taxon>
    </lineage>
</organism>
<keyword evidence="8" id="KW-0496">Mitochondrion</keyword>
<dbReference type="GO" id="GO:0006744">
    <property type="term" value="P:ubiquinone biosynthetic process"/>
    <property type="evidence" value="ECO:0007669"/>
    <property type="project" value="UniProtKB-UniRule"/>
</dbReference>
<dbReference type="GO" id="GO:2000377">
    <property type="term" value="P:regulation of reactive oxygen species metabolic process"/>
    <property type="evidence" value="ECO:0007669"/>
    <property type="project" value="TreeGrafter"/>
</dbReference>
<dbReference type="InterPro" id="IPR011566">
    <property type="entry name" value="Ubq_synth_Coq7"/>
</dbReference>
<keyword evidence="3 8" id="KW-0479">Metal-binding</keyword>
<reference evidence="10" key="1">
    <citation type="submission" date="2020-05" db="UniProtKB">
        <authorList>
            <consortium name="EnsemblMetazoa"/>
        </authorList>
    </citation>
    <scope>IDENTIFICATION</scope>
    <source>
        <strain evidence="10">Jacobina</strain>
    </source>
</reference>
<accession>A0A1B0CSY8</accession>
<dbReference type="EnsemblMetazoa" id="LLOJ007987-RA">
    <property type="protein sequence ID" value="LLOJ007987-PA"/>
    <property type="gene ID" value="LLOJ007987"/>
</dbReference>
<keyword evidence="2 8" id="KW-0831">Ubiquinone biosynthesis</keyword>
<evidence type="ECO:0000256" key="8">
    <source>
        <dbReference type="HAMAP-Rule" id="MF_03194"/>
    </source>
</evidence>
<keyword evidence="11" id="KW-1185">Reference proteome</keyword>
<dbReference type="VEuPathDB" id="VectorBase:LLONM1_000207"/>
<evidence type="ECO:0000256" key="1">
    <source>
        <dbReference type="ARBA" id="ARBA00004749"/>
    </source>
</evidence>
<evidence type="ECO:0000256" key="5">
    <source>
        <dbReference type="ARBA" id="ARBA00023004"/>
    </source>
</evidence>
<dbReference type="HAMAP" id="MF_01658">
    <property type="entry name" value="COQ7"/>
    <property type="match status" value="1"/>
</dbReference>
<dbReference type="EMBL" id="AJWK01026787">
    <property type="status" value="NOT_ANNOTATED_CDS"/>
    <property type="molecule type" value="Genomic_DNA"/>
</dbReference>